<dbReference type="KEGG" id="mlir:LPB04_03090"/>
<feature type="signal peptide" evidence="1">
    <location>
        <begin position="1"/>
        <end position="23"/>
    </location>
</feature>
<keyword evidence="3" id="KW-1185">Reference proteome</keyword>
<gene>
    <name evidence="2" type="ORF">LPB04_03090</name>
</gene>
<dbReference type="PROSITE" id="PS51257">
    <property type="entry name" value="PROKAR_LIPOPROTEIN"/>
    <property type="match status" value="1"/>
</dbReference>
<name>A0A7L9U5G3_9BURK</name>
<evidence type="ECO:0000313" key="3">
    <source>
        <dbReference type="Proteomes" id="UP000593875"/>
    </source>
</evidence>
<organism evidence="2 3">
    <name type="scientific">Massilia litorea</name>
    <dbReference type="NCBI Taxonomy" id="2769491"/>
    <lineage>
        <taxon>Bacteria</taxon>
        <taxon>Pseudomonadati</taxon>
        <taxon>Pseudomonadota</taxon>
        <taxon>Betaproteobacteria</taxon>
        <taxon>Burkholderiales</taxon>
        <taxon>Oxalobacteraceae</taxon>
        <taxon>Telluria group</taxon>
        <taxon>Massilia</taxon>
    </lineage>
</organism>
<keyword evidence="1" id="KW-0732">Signal</keyword>
<protein>
    <recommendedName>
        <fullName evidence="4">Lipoprotein SmpA/OmlA domain-containing protein</fullName>
    </recommendedName>
</protein>
<accession>A0A7L9U5G3</accession>
<evidence type="ECO:0000256" key="1">
    <source>
        <dbReference type="SAM" id="SignalP"/>
    </source>
</evidence>
<dbReference type="Proteomes" id="UP000593875">
    <property type="component" value="Chromosome"/>
</dbReference>
<reference evidence="2 3" key="1">
    <citation type="submission" date="2020-10" db="EMBL/GenBank/DDBJ databases">
        <title>Genome sequencing of Massilia sp. LPB0304.</title>
        <authorList>
            <person name="Kim J."/>
        </authorList>
    </citation>
    <scope>NUCLEOTIDE SEQUENCE [LARGE SCALE GENOMIC DNA]</scope>
    <source>
        <strain evidence="2 3">LPB0304</strain>
    </source>
</reference>
<dbReference type="RefSeq" id="WP_193687327.1">
    <property type="nucleotide sequence ID" value="NZ_CP062941.1"/>
</dbReference>
<dbReference type="AlphaFoldDB" id="A0A7L9U5G3"/>
<evidence type="ECO:0008006" key="4">
    <source>
        <dbReference type="Google" id="ProtNLM"/>
    </source>
</evidence>
<proteinExistence type="predicted"/>
<evidence type="ECO:0000313" key="2">
    <source>
        <dbReference type="EMBL" id="QOL50311.1"/>
    </source>
</evidence>
<dbReference type="EMBL" id="CP062941">
    <property type="protein sequence ID" value="QOL50311.1"/>
    <property type="molecule type" value="Genomic_DNA"/>
</dbReference>
<sequence>MKRAGFLPLVLALLLAGCAIGQATPGTQAPAERLASSIVPGRTTKAELLASFGKTKSVVFDSGYEAWLYQSPAGDGRFTEFVVLIDPSGVVAKTRQRAAAAP</sequence>
<feature type="chain" id="PRO_5032469288" description="Lipoprotein SmpA/OmlA domain-containing protein" evidence="1">
    <location>
        <begin position="24"/>
        <end position="102"/>
    </location>
</feature>